<protein>
    <submittedName>
        <fullName evidence="1">Phytanoyl-CoA dioxygenase family protein</fullName>
    </submittedName>
</protein>
<keyword evidence="1" id="KW-0560">Oxidoreductase</keyword>
<organism evidence="1 2">
    <name type="scientific">Undibacterium luofuense</name>
    <dbReference type="NCBI Taxonomy" id="2828733"/>
    <lineage>
        <taxon>Bacteria</taxon>
        <taxon>Pseudomonadati</taxon>
        <taxon>Pseudomonadota</taxon>
        <taxon>Betaproteobacteria</taxon>
        <taxon>Burkholderiales</taxon>
        <taxon>Oxalobacteraceae</taxon>
        <taxon>Undibacterium</taxon>
    </lineage>
</organism>
<sequence>MQHTQILEQFWQHICEPAKADQSGQSDHAKQWNLQVKTLYAHQIAYPVALRYLLEQRPSLPEFLTWVAQSEVDYQLAETSGNMNEGNEDDWVLTPEQIAFWNTHGYLVLPSVFDRQICAETCQAICEFLGVQQDDPSSWQLANQKKLGLMMPFYNHPRLNANRESGRIRAAYRQLYGTDALYKTIDHASFNPPLSSENPFSGSGLHWDVSLAQPMPDKFQGLLYLTDCGPRDGAFHCVPGFHRQLADWLQQLPAGANPRETAEKTLVPKAVPGNAGDFVIWHQALPHCATPNYGNKPRIVQYLTYIPDEYSDHEVWI</sequence>
<evidence type="ECO:0000313" key="1">
    <source>
        <dbReference type="EMBL" id="MBR7780911.1"/>
    </source>
</evidence>
<dbReference type="Gene3D" id="2.60.120.620">
    <property type="entry name" value="q2cbj1_9rhob like domain"/>
    <property type="match status" value="1"/>
</dbReference>
<keyword evidence="1" id="KW-0223">Dioxygenase</keyword>
<proteinExistence type="predicted"/>
<dbReference type="Pfam" id="PF05721">
    <property type="entry name" value="PhyH"/>
    <property type="match status" value="1"/>
</dbReference>
<reference evidence="1" key="1">
    <citation type="submission" date="2021-04" db="EMBL/GenBank/DDBJ databases">
        <title>novel species isolated from subtropical streams in China.</title>
        <authorList>
            <person name="Lu H."/>
        </authorList>
    </citation>
    <scope>NUCLEOTIDE SEQUENCE</scope>
    <source>
        <strain evidence="1">LFS511W</strain>
    </source>
</reference>
<dbReference type="AlphaFoldDB" id="A0A941I4V2"/>
<dbReference type="PANTHER" id="PTHR31630:SF6">
    <property type="entry name" value="PHYTANOYL-COA DIOXYGENASE-RELATED"/>
    <property type="match status" value="1"/>
</dbReference>
<dbReference type="RefSeq" id="WP_212686263.1">
    <property type="nucleotide sequence ID" value="NZ_JAGSPN010000001.1"/>
</dbReference>
<evidence type="ECO:0000313" key="2">
    <source>
        <dbReference type="Proteomes" id="UP000680067"/>
    </source>
</evidence>
<dbReference type="InterPro" id="IPR008775">
    <property type="entry name" value="Phytyl_CoA_dOase-like"/>
</dbReference>
<dbReference type="EMBL" id="JAGSPN010000001">
    <property type="protein sequence ID" value="MBR7780911.1"/>
    <property type="molecule type" value="Genomic_DNA"/>
</dbReference>
<dbReference type="SUPFAM" id="SSF51197">
    <property type="entry name" value="Clavaminate synthase-like"/>
    <property type="match status" value="1"/>
</dbReference>
<dbReference type="Proteomes" id="UP000680067">
    <property type="component" value="Unassembled WGS sequence"/>
</dbReference>
<keyword evidence="2" id="KW-1185">Reference proteome</keyword>
<gene>
    <name evidence="1" type="ORF">KDM89_02055</name>
</gene>
<accession>A0A941I4V2</accession>
<dbReference type="PANTHER" id="PTHR31630">
    <property type="entry name" value="PHYTANOYL-COA DIOXYGENASE-RELATED-RELATED"/>
    <property type="match status" value="1"/>
</dbReference>
<dbReference type="GO" id="GO:0016706">
    <property type="term" value="F:2-oxoglutarate-dependent dioxygenase activity"/>
    <property type="evidence" value="ECO:0007669"/>
    <property type="project" value="UniProtKB-ARBA"/>
</dbReference>
<comment type="caution">
    <text evidence="1">The sequence shown here is derived from an EMBL/GenBank/DDBJ whole genome shotgun (WGS) entry which is preliminary data.</text>
</comment>
<name>A0A941I4V2_9BURK</name>